<keyword evidence="4" id="KW-0812">Transmembrane</keyword>
<dbReference type="Pfam" id="PF08478">
    <property type="entry name" value="POTRA_1"/>
    <property type="match status" value="1"/>
</dbReference>
<feature type="domain" description="POTRA" evidence="8">
    <location>
        <begin position="42"/>
        <end position="110"/>
    </location>
</feature>
<dbReference type="InterPro" id="IPR045335">
    <property type="entry name" value="FtsQ_C_sf"/>
</dbReference>
<accession>A0A1F4Q2V2</accession>
<dbReference type="GO" id="GO:0016020">
    <property type="term" value="C:membrane"/>
    <property type="evidence" value="ECO:0007669"/>
    <property type="project" value="UniProtKB-SubCell"/>
</dbReference>
<keyword evidence="7" id="KW-0131">Cell cycle</keyword>
<dbReference type="Gene3D" id="3.40.50.11690">
    <property type="entry name" value="Cell division protein FtsQ/DivIB"/>
    <property type="match status" value="1"/>
</dbReference>
<evidence type="ECO:0000313" key="10">
    <source>
        <dbReference type="Proteomes" id="UP000178724"/>
    </source>
</evidence>
<dbReference type="Proteomes" id="UP000178724">
    <property type="component" value="Unassembled WGS sequence"/>
</dbReference>
<dbReference type="InterPro" id="IPR013685">
    <property type="entry name" value="POTRA_FtsQ_type"/>
</dbReference>
<dbReference type="AlphaFoldDB" id="A0A1F4Q2V2"/>
<evidence type="ECO:0000256" key="5">
    <source>
        <dbReference type="ARBA" id="ARBA00022989"/>
    </source>
</evidence>
<evidence type="ECO:0000256" key="6">
    <source>
        <dbReference type="ARBA" id="ARBA00023136"/>
    </source>
</evidence>
<organism evidence="9 10">
    <name type="scientific">candidate division WOR-1 bacterium RIFCSPHIGHO2_01_FULL_53_15</name>
    <dbReference type="NCBI Taxonomy" id="1802564"/>
    <lineage>
        <taxon>Bacteria</taxon>
        <taxon>Bacillati</taxon>
        <taxon>Saganbacteria</taxon>
    </lineage>
</organism>
<dbReference type="PROSITE" id="PS51779">
    <property type="entry name" value="POTRA"/>
    <property type="match status" value="1"/>
</dbReference>
<reference evidence="9 10" key="1">
    <citation type="journal article" date="2016" name="Nat. Commun.">
        <title>Thousands of microbial genomes shed light on interconnected biogeochemical processes in an aquifer system.</title>
        <authorList>
            <person name="Anantharaman K."/>
            <person name="Brown C.T."/>
            <person name="Hug L.A."/>
            <person name="Sharon I."/>
            <person name="Castelle C.J."/>
            <person name="Probst A.J."/>
            <person name="Thomas B.C."/>
            <person name="Singh A."/>
            <person name="Wilkins M.J."/>
            <person name="Karaoz U."/>
            <person name="Brodie E.L."/>
            <person name="Williams K.H."/>
            <person name="Hubbard S.S."/>
            <person name="Banfield J.F."/>
        </authorList>
    </citation>
    <scope>NUCLEOTIDE SEQUENCE [LARGE SCALE GENOMIC DNA]</scope>
</reference>
<evidence type="ECO:0000256" key="1">
    <source>
        <dbReference type="ARBA" id="ARBA00004370"/>
    </source>
</evidence>
<evidence type="ECO:0000256" key="7">
    <source>
        <dbReference type="ARBA" id="ARBA00023306"/>
    </source>
</evidence>
<proteinExistence type="predicted"/>
<dbReference type="EMBL" id="METM01000022">
    <property type="protein sequence ID" value="OGB89572.1"/>
    <property type="molecule type" value="Genomic_DNA"/>
</dbReference>
<comment type="caution">
    <text evidence="9">The sequence shown here is derived from an EMBL/GenBank/DDBJ whole genome shotgun (WGS) entry which is preliminary data.</text>
</comment>
<dbReference type="InterPro" id="IPR034746">
    <property type="entry name" value="POTRA"/>
</dbReference>
<evidence type="ECO:0000256" key="4">
    <source>
        <dbReference type="ARBA" id="ARBA00022692"/>
    </source>
</evidence>
<protein>
    <recommendedName>
        <fullName evidence="8">POTRA domain-containing protein</fullName>
    </recommendedName>
</protein>
<dbReference type="PANTHER" id="PTHR35851:SF1">
    <property type="entry name" value="CELL DIVISION PROTEIN FTSQ"/>
    <property type="match status" value="1"/>
</dbReference>
<keyword evidence="5" id="KW-1133">Transmembrane helix</keyword>
<keyword evidence="2" id="KW-1003">Cell membrane</keyword>
<sequence>MRARTKKKPRQKLPWRFRLFLSLCFILLLSVGSYYFLSLPIWRITAVEVSGAKMLVPDEIRDLSGVPVSANLFLTSLARTRENLKKITAIKDFHLYRIPPGAVIIKIEERKPIAVLLFENKSAIVDADGFILNRNPNLTVNIPNMTELPVIAGLGTAEYEGEERISPRSAQLIVEIITELSALLGSRHLQLSTGGFEKISFSLDDLLPVKVGRNENIKRKLEIFKALLSQVNGRWAAVEYIDVRYPDNPVVKFK</sequence>
<keyword evidence="6" id="KW-0472">Membrane</keyword>
<dbReference type="PANTHER" id="PTHR35851">
    <property type="entry name" value="CELL DIVISION PROTEIN FTSQ"/>
    <property type="match status" value="1"/>
</dbReference>
<name>A0A1F4Q2V2_UNCSA</name>
<comment type="subcellular location">
    <subcellularLocation>
        <location evidence="1">Membrane</location>
    </subcellularLocation>
</comment>
<dbReference type="InterPro" id="IPR026579">
    <property type="entry name" value="FtsQ"/>
</dbReference>
<evidence type="ECO:0000256" key="3">
    <source>
        <dbReference type="ARBA" id="ARBA00022618"/>
    </source>
</evidence>
<evidence type="ECO:0000313" key="9">
    <source>
        <dbReference type="EMBL" id="OGB89572.1"/>
    </source>
</evidence>
<dbReference type="Gene3D" id="3.10.20.310">
    <property type="entry name" value="membrane protein fhac"/>
    <property type="match status" value="1"/>
</dbReference>
<evidence type="ECO:0000256" key="2">
    <source>
        <dbReference type="ARBA" id="ARBA00022475"/>
    </source>
</evidence>
<gene>
    <name evidence="9" type="ORF">A2625_00015</name>
</gene>
<dbReference type="GO" id="GO:0090529">
    <property type="term" value="P:cell septum assembly"/>
    <property type="evidence" value="ECO:0007669"/>
    <property type="project" value="InterPro"/>
</dbReference>
<evidence type="ECO:0000259" key="8">
    <source>
        <dbReference type="PROSITE" id="PS51779"/>
    </source>
</evidence>
<keyword evidence="3" id="KW-0132">Cell division</keyword>